<gene>
    <name evidence="2" type="ORF">D0863_13955</name>
</gene>
<feature type="compositionally biased region" description="Basic and acidic residues" evidence="1">
    <location>
        <begin position="541"/>
        <end position="560"/>
    </location>
</feature>
<protein>
    <submittedName>
        <fullName evidence="2">Uncharacterized protein</fullName>
    </submittedName>
</protein>
<dbReference type="Proteomes" id="UP000269276">
    <property type="component" value="Unassembled WGS sequence"/>
</dbReference>
<feature type="region of interest" description="Disordered" evidence="1">
    <location>
        <begin position="687"/>
        <end position="768"/>
    </location>
</feature>
<dbReference type="EMBL" id="QWIP01000847">
    <property type="protein sequence ID" value="RMY53407.1"/>
    <property type="molecule type" value="Genomic_DNA"/>
</dbReference>
<comment type="caution">
    <text evidence="2">The sequence shown here is derived from an EMBL/GenBank/DDBJ whole genome shotgun (WGS) entry which is preliminary data.</text>
</comment>
<feature type="compositionally biased region" description="Low complexity" evidence="1">
    <location>
        <begin position="203"/>
        <end position="214"/>
    </location>
</feature>
<name>A0A3M7CP39_HORWE</name>
<evidence type="ECO:0000313" key="2">
    <source>
        <dbReference type="EMBL" id="RMY53407.1"/>
    </source>
</evidence>
<dbReference type="VEuPathDB" id="FungiDB:BTJ68_03705"/>
<feature type="compositionally biased region" description="Basic and acidic residues" evidence="1">
    <location>
        <begin position="582"/>
        <end position="593"/>
    </location>
</feature>
<sequence>MKRWQDRGEVEDSDEDEELSLGNESQSPQKSSKRPRLEGGKHENEDQSGVLDVGEGDERGPGVRTNESFTEQYGQEAEESWLQPRSATTYSRRVEAVQVKLPKTALTARPERTSNLSLASPVHSPEAENTKADHQDVGGDPTLLQRSEKEDERKAVGGQNTTPLANQYSCTTTEDSSRDVSSGDRVLERSRNPPAYTENATKVTQQLQLQDVTQNANSGGETLTDRSGSLPSVGQILERNRETTPSRQNDILSASSSPLSEREVSPPPGFVLPLADRQTSILISQHPDSNERLGSNVDDAIDDMELAQALQHPETATAARRSLRTRKEKQLHPYEYEKAIYQRQMRQRGYKPIRFAEQDERTRQSTQDRAYSEGENSSQLQEARQSPSPAQLSSQPMAYDSSQRNNEQVAANSDDELPHIDAIISRRGRAVARHGHKRRKLTHKITGQRQDQRQQDEYSIPPSPPSTSSGSHHREKPVFRLPHSKLPGSLPTPDVSSEVRPSHRDATGADSQSDEDWPRTSHTPARTRLLRRSQAIDISSDSDRSSESDAERNSEEDPRRFTKARKRIRGVLPASWLKIDFKAQQKRELPSPERRHRSAPASPPPSTRPQKGVAQRVPATSTNSARSAPIVISENGEDSDVEDVPAAELQHQGSNATIDHYSREEDTAAGFEPMEVDWVDPMLANPSRREQTSKSGNKRQPRIKDALTKPGPTRNGFTEERAGFRRSGQKSQKRQTAVANQTNRRHRPSTPSLSILDAPSPPSAKDRPLPQFMRLAKRQASRQPSCARHLPGAKIIRLATDEDTEAASITLRAWKEGSIVPRTQLNRVSLPVTQGSPPDLVDDDVEPPHQTTLDSRGPLDPLDLNQRALLPDTPGKKHPQHKGVSRQPIHVKKTALRQARFQALVRPGPRRDDNHDAGEISETLEKEGRTRPQRRQQRPMLGRHVRSAQLETEANDFAQENRVAAFERQVNHLTASAAARNNPLSKRNVQLERFLEPTPDPNTSLPRRKEADNASSSGTNLPDPHKGKQKLAFRPRKRQAHQINIESRRYRQPSEPLPEPVAATDVAPDLQSQNGPTLKGLRPFGTKYAIDFDIHPLPLGTYFHGNTFIGSGDFVAALRTYERDLTVRTGRMRIYVNEDVLEWGDWTEEVASGLASIPSAVGEAISTLDGITGDLERQEQTSLVTSNVDHMLRSVVRYFSKCLVLLDPIDRRSCVNQLQRFVEELCELTLAEAKSSNACRDLNLRCICYATAIAAQLVQISRDEVIPPEMRHQSQQLLGQAARRLAASIIPHGLADLRDAYEELQQSSKREAGIQEDTGPVSRLVILRYCLELDGEPDLSFWSLVSKEIANDGIDTENVISMERAWYNVFTVLPILSIDETGLARTRNQLRSCPQDWTLVCRMIKQTLSLYPTTVFLRGSTINDYVRAVFTRCYILVSCWGWWRCESVLGTIYDFFAGRGLAQLDHEQSFGSPRFLEELPCRPSVEVEQKDTAFHIFLKTIVSSLHGMRKAGIYNDRKIGSVAWRFIPNHGRVYRRDADVNQTDLDALRNHLDLLCTLYYATPPGQRLRLDLVRDLVDHATSHREACRLSVRAWTNLASFQASTDESQESLSAFVDWYQKILRTTMSQFRLAKTEAENDFAFAIAQGAVGLTDHDLTATIAANQRHIAATLVDALAGFKRTLVASKNLQTATLLIDTCQFWSVLSPFDPNDRRLLPALDEALNIFRVALELYCKSKVDAQSQQFSEESQDYGDSEALEEVAATDTANASDTRDTVELLDAPLSSLLSNVVGAEQPVDEGLLTKLVGLWAQFASESVQSGRRTWSSYLDGYSSHSWYQLRDTEHRRKLTPYFLALVVDNEGASGHEVQIAVLRSWLVSLVEREALLKHQHLLTAALLNHLEDEPLLDNLPFSRDSRSRRFGPSLHDFRQRRLSLISSILSNMRQHYHATRSFQGMDHQEIRQSYVQLLKDLMHAMKNNYQELQSSSDTSIANPTVTGNYVEFVQHVVSFLQQHTADICRVDSFFTDSSAFPLPASDPTYVVGRLKSYQPRLADSRARKQLATFVLAVSERAVVDCQQKYLVDQLCSAMDGAYQGGDSGTPGLSHVLLTAVFPAFLRSALSSACAWMLALPVLQATSFALGELFYCIQMENEASVETYLGIIAAALSSLQQPLAAIFENPGLLRLSHAHAVLAQVFACSRVPLTAIDSLIRIGVDVSSVRLELDAIRSRGSEIHAYLSGSQRHLCDPVDHMLPRHVPWRDTVEFSQYELEHALKERWQASEGGYQVRWGSTFREVVVPLGDEDEESEGLLASIDRYDGAFEAIVQGLARTRVVTRPDSCSLGAVMV</sequence>
<feature type="region of interest" description="Disordered" evidence="1">
    <location>
        <begin position="354"/>
        <end position="566"/>
    </location>
</feature>
<feature type="compositionally biased region" description="Basic and acidic residues" evidence="1">
    <location>
        <begin position="35"/>
        <end position="45"/>
    </location>
</feature>
<feature type="region of interest" description="Disordered" evidence="1">
    <location>
        <begin position="829"/>
        <end position="949"/>
    </location>
</feature>
<evidence type="ECO:0000256" key="1">
    <source>
        <dbReference type="SAM" id="MobiDB-lite"/>
    </source>
</evidence>
<feature type="compositionally biased region" description="Low complexity" evidence="1">
    <location>
        <begin position="385"/>
        <end position="396"/>
    </location>
</feature>
<feature type="compositionally biased region" description="Polar residues" evidence="1">
    <location>
        <begin position="158"/>
        <end position="174"/>
    </location>
</feature>
<accession>A0A3M7CP39</accession>
<feature type="compositionally biased region" description="Basic and acidic residues" evidence="1">
    <location>
        <begin position="125"/>
        <end position="137"/>
    </location>
</feature>
<feature type="compositionally biased region" description="Basic and acidic residues" evidence="1">
    <location>
        <begin position="146"/>
        <end position="155"/>
    </location>
</feature>
<feature type="compositionally biased region" description="Polar residues" evidence="1">
    <location>
        <begin position="245"/>
        <end position="259"/>
    </location>
</feature>
<feature type="compositionally biased region" description="Basic and acidic residues" evidence="1">
    <location>
        <begin position="175"/>
        <end position="191"/>
    </location>
</feature>
<evidence type="ECO:0000313" key="3">
    <source>
        <dbReference type="Proteomes" id="UP000269276"/>
    </source>
</evidence>
<feature type="region of interest" description="Disordered" evidence="1">
    <location>
        <begin position="1"/>
        <end position="90"/>
    </location>
</feature>
<feature type="compositionally biased region" description="Basic and acidic residues" evidence="1">
    <location>
        <begin position="354"/>
        <end position="363"/>
    </location>
</feature>
<feature type="region of interest" description="Disordered" evidence="1">
    <location>
        <begin position="102"/>
        <end position="270"/>
    </location>
</feature>
<dbReference type="PANTHER" id="PTHR28122">
    <property type="entry name" value="E3 UBIQUITIN-PROTEIN LIGASE SUBSTRATE RECEPTOR MMS22"/>
    <property type="match status" value="1"/>
</dbReference>
<dbReference type="GO" id="GO:0005634">
    <property type="term" value="C:nucleus"/>
    <property type="evidence" value="ECO:0007669"/>
    <property type="project" value="InterPro"/>
</dbReference>
<feature type="compositionally biased region" description="Polar residues" evidence="1">
    <location>
        <begin position="215"/>
        <end position="232"/>
    </location>
</feature>
<dbReference type="InterPro" id="IPR019021">
    <property type="entry name" value="Mms22"/>
</dbReference>
<feature type="compositionally biased region" description="Basic residues" evidence="1">
    <location>
        <begin position="1027"/>
        <end position="1040"/>
    </location>
</feature>
<feature type="compositionally biased region" description="Basic residues" evidence="1">
    <location>
        <begin position="931"/>
        <end position="946"/>
    </location>
</feature>
<feature type="region of interest" description="Disordered" evidence="1">
    <location>
        <begin position="311"/>
        <end position="330"/>
    </location>
</feature>
<dbReference type="PANTHER" id="PTHR28122:SF1">
    <property type="entry name" value="E3 UBIQUITIN-PROTEIN LIGASE SUBSTRATE RECEPTOR MMS22"/>
    <property type="match status" value="1"/>
</dbReference>
<reference evidence="2 3" key="1">
    <citation type="journal article" date="2018" name="BMC Genomics">
        <title>Genomic evidence for intraspecific hybridization in a clonal and extremely halotolerant yeast.</title>
        <authorList>
            <person name="Gostincar C."/>
            <person name="Stajich J.E."/>
            <person name="Zupancic J."/>
            <person name="Zalar P."/>
            <person name="Gunde-Cimerman N."/>
        </authorList>
    </citation>
    <scope>NUCLEOTIDE SEQUENCE [LARGE SCALE GENOMIC DNA]</scope>
    <source>
        <strain evidence="2 3">EXF-2682</strain>
    </source>
</reference>
<dbReference type="OrthoDB" id="2386201at2759"/>
<dbReference type="GO" id="GO:0031297">
    <property type="term" value="P:replication fork processing"/>
    <property type="evidence" value="ECO:0007669"/>
    <property type="project" value="InterPro"/>
</dbReference>
<dbReference type="GO" id="GO:0000724">
    <property type="term" value="P:double-strand break repair via homologous recombination"/>
    <property type="evidence" value="ECO:0007669"/>
    <property type="project" value="TreeGrafter"/>
</dbReference>
<feature type="compositionally biased region" description="Basic and acidic residues" evidence="1">
    <location>
        <begin position="1"/>
        <end position="10"/>
    </location>
</feature>
<feature type="compositionally biased region" description="Polar residues" evidence="1">
    <location>
        <begin position="400"/>
        <end position="411"/>
    </location>
</feature>
<feature type="compositionally biased region" description="Basic residues" evidence="1">
    <location>
        <begin position="876"/>
        <end position="895"/>
    </location>
</feature>
<dbReference type="GO" id="GO:0035361">
    <property type="term" value="C:Cul8-RING ubiquitin ligase complex"/>
    <property type="evidence" value="ECO:0007669"/>
    <property type="project" value="TreeGrafter"/>
</dbReference>
<feature type="compositionally biased region" description="Polar residues" evidence="1">
    <location>
        <begin position="364"/>
        <end position="384"/>
    </location>
</feature>
<organism evidence="2 3">
    <name type="scientific">Hortaea werneckii</name>
    <name type="common">Black yeast</name>
    <name type="synonym">Cladosporium werneckii</name>
    <dbReference type="NCBI Taxonomy" id="91943"/>
    <lineage>
        <taxon>Eukaryota</taxon>
        <taxon>Fungi</taxon>
        <taxon>Dikarya</taxon>
        <taxon>Ascomycota</taxon>
        <taxon>Pezizomycotina</taxon>
        <taxon>Dothideomycetes</taxon>
        <taxon>Dothideomycetidae</taxon>
        <taxon>Mycosphaerellales</taxon>
        <taxon>Teratosphaeriaceae</taxon>
        <taxon>Hortaea</taxon>
    </lineage>
</organism>
<feature type="region of interest" description="Disordered" evidence="1">
    <location>
        <begin position="582"/>
        <end position="641"/>
    </location>
</feature>
<dbReference type="Pfam" id="PF09462">
    <property type="entry name" value="Mus7"/>
    <property type="match status" value="1"/>
</dbReference>
<feature type="compositionally biased region" description="Basic and acidic residues" evidence="1">
    <location>
        <begin position="909"/>
        <end position="930"/>
    </location>
</feature>
<feature type="region of interest" description="Disordered" evidence="1">
    <location>
        <begin position="977"/>
        <end position="1078"/>
    </location>
</feature>
<proteinExistence type="predicted"/>
<feature type="compositionally biased region" description="Basic residues" evidence="1">
    <location>
        <begin position="426"/>
        <end position="443"/>
    </location>
</feature>